<feature type="transmembrane region" description="Helical" evidence="1">
    <location>
        <begin position="12"/>
        <end position="38"/>
    </location>
</feature>
<keyword evidence="1" id="KW-0472">Membrane</keyword>
<gene>
    <name evidence="2" type="ORF">BFN67_10465</name>
</gene>
<dbReference type="OrthoDB" id="7906671at2"/>
<organism evidence="2 3">
    <name type="scientific">Manganibacter manganicus</name>
    <dbReference type="NCBI Taxonomy" id="1873176"/>
    <lineage>
        <taxon>Bacteria</taxon>
        <taxon>Pseudomonadati</taxon>
        <taxon>Pseudomonadota</taxon>
        <taxon>Alphaproteobacteria</taxon>
        <taxon>Hyphomicrobiales</taxon>
        <taxon>Phyllobacteriaceae</taxon>
        <taxon>Manganibacter</taxon>
    </lineage>
</organism>
<protein>
    <submittedName>
        <fullName evidence="2">Uncharacterized protein</fullName>
    </submittedName>
</protein>
<reference evidence="2 3" key="1">
    <citation type="journal article" date="2016" name="Int. J. Syst. Evol. Microbiol.">
        <title>Pseudaminobacter manganicus sp. nov., isolated from sludge of a manganese mine.</title>
        <authorList>
            <person name="Li J."/>
            <person name="Huang J."/>
            <person name="Liao S."/>
            <person name="Wang G."/>
        </authorList>
    </citation>
    <scope>NUCLEOTIDE SEQUENCE [LARGE SCALE GENOMIC DNA]</scope>
    <source>
        <strain evidence="2 3">JH-7</strain>
    </source>
</reference>
<dbReference type="EMBL" id="MDET01000002">
    <property type="protein sequence ID" value="OQM77196.1"/>
    <property type="molecule type" value="Genomic_DNA"/>
</dbReference>
<comment type="caution">
    <text evidence="2">The sequence shown here is derived from an EMBL/GenBank/DDBJ whole genome shotgun (WGS) entry which is preliminary data.</text>
</comment>
<dbReference type="Proteomes" id="UP000191905">
    <property type="component" value="Unassembled WGS sequence"/>
</dbReference>
<keyword evidence="1" id="KW-0812">Transmembrane</keyword>
<feature type="transmembrane region" description="Helical" evidence="1">
    <location>
        <begin position="86"/>
        <end position="105"/>
    </location>
</feature>
<dbReference type="STRING" id="1873176.BFN67_10465"/>
<keyword evidence="3" id="KW-1185">Reference proteome</keyword>
<evidence type="ECO:0000256" key="1">
    <source>
        <dbReference type="SAM" id="Phobius"/>
    </source>
</evidence>
<feature type="transmembrane region" description="Helical" evidence="1">
    <location>
        <begin position="50"/>
        <end position="74"/>
    </location>
</feature>
<dbReference type="RefSeq" id="WP_080918031.1">
    <property type="nucleotide sequence ID" value="NZ_MDET01000002.1"/>
</dbReference>
<proteinExistence type="predicted"/>
<accession>A0A1V8RVH5</accession>
<evidence type="ECO:0000313" key="2">
    <source>
        <dbReference type="EMBL" id="OQM77196.1"/>
    </source>
</evidence>
<name>A0A1V8RVH5_9HYPH</name>
<evidence type="ECO:0000313" key="3">
    <source>
        <dbReference type="Proteomes" id="UP000191905"/>
    </source>
</evidence>
<sequence>MGAVVNLIVRCVRILAGYALATLTASAFIQFLAMGWVGFPHDMMPWQGDLTMLVSVPVMALFIGYFAFVPALAAIAAAELFGKRDWLFHALGGGGVGLVCMAFVMPYPDPEFLHVDLVLFATALGAGIVGGIAYWLIAGRSAGNWRDPRPSEPPISREPSGS</sequence>
<feature type="transmembrane region" description="Helical" evidence="1">
    <location>
        <begin position="117"/>
        <end position="137"/>
    </location>
</feature>
<keyword evidence="1" id="KW-1133">Transmembrane helix</keyword>
<dbReference type="AlphaFoldDB" id="A0A1V8RVH5"/>